<keyword evidence="6" id="KW-0378">Hydrolase</keyword>
<dbReference type="GO" id="GO:0009231">
    <property type="term" value="P:riboflavin biosynthetic process"/>
    <property type="evidence" value="ECO:0007669"/>
    <property type="project" value="UniProtKB-UniPathway"/>
</dbReference>
<proteinExistence type="predicted"/>
<keyword evidence="4" id="KW-0686">Riboflavin biosynthesis</keyword>
<evidence type="ECO:0000256" key="3">
    <source>
        <dbReference type="ARBA" id="ARBA00004910"/>
    </source>
</evidence>
<dbReference type="SUPFAM" id="SSF53927">
    <property type="entry name" value="Cytidine deaminase-like"/>
    <property type="match status" value="1"/>
</dbReference>
<dbReference type="InterPro" id="IPR024072">
    <property type="entry name" value="DHFR-like_dom_sf"/>
</dbReference>
<protein>
    <recommendedName>
        <fullName evidence="11">CMP/dCMP-type deaminase domain-containing protein</fullName>
    </recommendedName>
</protein>
<dbReference type="InterPro" id="IPR016192">
    <property type="entry name" value="APOBEC/CMP_deaminase_Zn-bd"/>
</dbReference>
<dbReference type="SUPFAM" id="SSF53597">
    <property type="entry name" value="Dihydrofolate reductase-like"/>
    <property type="match status" value="1"/>
</dbReference>
<keyword evidence="5" id="KW-0479">Metal-binding</keyword>
<evidence type="ECO:0000259" key="11">
    <source>
        <dbReference type="PROSITE" id="PS51747"/>
    </source>
</evidence>
<sequence>MNNQFMLRALNLARKGKTTPNPMVGAVIVKKDQIIAEGFHPYAGGPHAEIVALRKAGNKARGADLYVNLEPCCHIGRTPPCTDTIIQSGVRRVFAGMKDPNRLVQGKGIRALKAAGIKVSIGMMKKDCEKLNEVFIKVIKTRMPFVTIKTAMSLDGKIATRKGDSQWISGIRSRSFVHKLRSQHDAILVGTNTIMQDNPLLTCRLKKKGIAHPTRIVLDRRNRIPLKAKVFANSNVQRVIYVSGPGLSVRREKSLTEKNIEVLKGKIGKSGFDLRYLMKLLVQKDLTSILIEGGSEMNSSAFSAGIVDKVFAFICPILVGGQQAPGPIGGMGIDKITKAISLKNMKVIQLGEDLMVEAEPCSAE</sequence>
<evidence type="ECO:0000256" key="8">
    <source>
        <dbReference type="ARBA" id="ARBA00022857"/>
    </source>
</evidence>
<dbReference type="CDD" id="cd01284">
    <property type="entry name" value="Riboflavin_deaminase-reductase"/>
    <property type="match status" value="1"/>
</dbReference>
<evidence type="ECO:0000256" key="10">
    <source>
        <dbReference type="ARBA" id="ARBA00023268"/>
    </source>
</evidence>
<name>A0A382LFG7_9ZZZZ</name>
<dbReference type="GO" id="GO:0008703">
    <property type="term" value="F:5-amino-6-(5-phosphoribosylamino)uracil reductase activity"/>
    <property type="evidence" value="ECO:0007669"/>
    <property type="project" value="InterPro"/>
</dbReference>
<dbReference type="InterPro" id="IPR004794">
    <property type="entry name" value="Eubact_RibD"/>
</dbReference>
<dbReference type="GO" id="GO:0050661">
    <property type="term" value="F:NADP binding"/>
    <property type="evidence" value="ECO:0007669"/>
    <property type="project" value="InterPro"/>
</dbReference>
<evidence type="ECO:0000256" key="6">
    <source>
        <dbReference type="ARBA" id="ARBA00022801"/>
    </source>
</evidence>
<comment type="pathway">
    <text evidence="2">Cofactor biosynthesis; riboflavin biosynthesis; 5-amino-6-(D-ribitylamino)uracil from GTP: step 2/4.</text>
</comment>
<dbReference type="GO" id="GO:0008835">
    <property type="term" value="F:diaminohydroxyphosphoribosylaminopyrimidine deaminase activity"/>
    <property type="evidence" value="ECO:0007669"/>
    <property type="project" value="InterPro"/>
</dbReference>
<organism evidence="12">
    <name type="scientific">marine metagenome</name>
    <dbReference type="NCBI Taxonomy" id="408172"/>
    <lineage>
        <taxon>unclassified sequences</taxon>
        <taxon>metagenomes</taxon>
        <taxon>ecological metagenomes</taxon>
    </lineage>
</organism>
<dbReference type="InterPro" id="IPR011549">
    <property type="entry name" value="RibD_C"/>
</dbReference>
<dbReference type="Gene3D" id="3.40.140.10">
    <property type="entry name" value="Cytidine Deaminase, domain 2"/>
    <property type="match status" value="1"/>
</dbReference>
<dbReference type="AlphaFoldDB" id="A0A382LFG7"/>
<evidence type="ECO:0000256" key="4">
    <source>
        <dbReference type="ARBA" id="ARBA00022619"/>
    </source>
</evidence>
<dbReference type="NCBIfam" id="TIGR00227">
    <property type="entry name" value="ribD_Cterm"/>
    <property type="match status" value="1"/>
</dbReference>
<keyword evidence="7" id="KW-0862">Zinc</keyword>
<evidence type="ECO:0000256" key="5">
    <source>
        <dbReference type="ARBA" id="ARBA00022723"/>
    </source>
</evidence>
<keyword evidence="9" id="KW-0560">Oxidoreductase</keyword>
<evidence type="ECO:0000256" key="1">
    <source>
        <dbReference type="ARBA" id="ARBA00001947"/>
    </source>
</evidence>
<comment type="cofactor">
    <cofactor evidence="1">
        <name>Zn(2+)</name>
        <dbReference type="ChEBI" id="CHEBI:29105"/>
    </cofactor>
</comment>
<dbReference type="Pfam" id="PF00383">
    <property type="entry name" value="dCMP_cyt_deam_1"/>
    <property type="match status" value="1"/>
</dbReference>
<dbReference type="InterPro" id="IPR016193">
    <property type="entry name" value="Cytidine_deaminase-like"/>
</dbReference>
<gene>
    <name evidence="12" type="ORF">METZ01_LOCUS288468</name>
</gene>
<feature type="domain" description="CMP/dCMP-type deaminase" evidence="11">
    <location>
        <begin position="1"/>
        <end position="111"/>
    </location>
</feature>
<dbReference type="PANTHER" id="PTHR38011:SF7">
    <property type="entry name" value="2,5-DIAMINO-6-RIBOSYLAMINO-4(3H)-PYRIMIDINONE 5'-PHOSPHATE REDUCTASE"/>
    <property type="match status" value="1"/>
</dbReference>
<dbReference type="UniPathway" id="UPA00275">
    <property type="reaction ID" value="UER00401"/>
</dbReference>
<dbReference type="FunFam" id="3.40.140.10:FF:000025">
    <property type="entry name" value="Riboflavin biosynthesis protein RibD"/>
    <property type="match status" value="1"/>
</dbReference>
<dbReference type="Pfam" id="PF01872">
    <property type="entry name" value="RibD_C"/>
    <property type="match status" value="1"/>
</dbReference>
<reference evidence="12" key="1">
    <citation type="submission" date="2018-05" db="EMBL/GenBank/DDBJ databases">
        <authorList>
            <person name="Lanie J.A."/>
            <person name="Ng W.-L."/>
            <person name="Kazmierczak K.M."/>
            <person name="Andrzejewski T.M."/>
            <person name="Davidsen T.M."/>
            <person name="Wayne K.J."/>
            <person name="Tettelin H."/>
            <person name="Glass J.I."/>
            <person name="Rusch D."/>
            <person name="Podicherti R."/>
            <person name="Tsui H.-C.T."/>
            <person name="Winkler M.E."/>
        </authorList>
    </citation>
    <scope>NUCLEOTIDE SEQUENCE</scope>
</reference>
<evidence type="ECO:0000256" key="2">
    <source>
        <dbReference type="ARBA" id="ARBA00004882"/>
    </source>
</evidence>
<dbReference type="PROSITE" id="PS00903">
    <property type="entry name" value="CYT_DCMP_DEAMINASES_1"/>
    <property type="match status" value="1"/>
</dbReference>
<keyword evidence="10" id="KW-0511">Multifunctional enzyme</keyword>
<dbReference type="PROSITE" id="PS51747">
    <property type="entry name" value="CYT_DCMP_DEAMINASES_2"/>
    <property type="match status" value="1"/>
</dbReference>
<accession>A0A382LFG7</accession>
<evidence type="ECO:0000313" key="12">
    <source>
        <dbReference type="EMBL" id="SVC35614.1"/>
    </source>
</evidence>
<dbReference type="PIRSF" id="PIRSF006769">
    <property type="entry name" value="RibD"/>
    <property type="match status" value="1"/>
</dbReference>
<dbReference type="GO" id="GO:0008270">
    <property type="term" value="F:zinc ion binding"/>
    <property type="evidence" value="ECO:0007669"/>
    <property type="project" value="InterPro"/>
</dbReference>
<dbReference type="PANTHER" id="PTHR38011">
    <property type="entry name" value="DIHYDROFOLATE REDUCTASE FAMILY PROTEIN (AFU_ORTHOLOGUE AFUA_8G06820)"/>
    <property type="match status" value="1"/>
</dbReference>
<comment type="pathway">
    <text evidence="3">Cofactor biosynthesis; riboflavin biosynthesis; 5-amino-6-(D-ribitylamino)uracil from GTP: step 3/4.</text>
</comment>
<dbReference type="InterPro" id="IPR002125">
    <property type="entry name" value="CMP_dCMP_dom"/>
</dbReference>
<dbReference type="InterPro" id="IPR002734">
    <property type="entry name" value="RibDG_C"/>
</dbReference>
<keyword evidence="8" id="KW-0521">NADP</keyword>
<dbReference type="InterPro" id="IPR050765">
    <property type="entry name" value="Riboflavin_Biosynth_HTPR"/>
</dbReference>
<evidence type="ECO:0000256" key="9">
    <source>
        <dbReference type="ARBA" id="ARBA00023002"/>
    </source>
</evidence>
<dbReference type="NCBIfam" id="TIGR00326">
    <property type="entry name" value="eubact_ribD"/>
    <property type="match status" value="1"/>
</dbReference>
<dbReference type="EMBL" id="UINC01086811">
    <property type="protein sequence ID" value="SVC35614.1"/>
    <property type="molecule type" value="Genomic_DNA"/>
</dbReference>
<evidence type="ECO:0000256" key="7">
    <source>
        <dbReference type="ARBA" id="ARBA00022833"/>
    </source>
</evidence>
<dbReference type="Gene3D" id="3.40.430.10">
    <property type="entry name" value="Dihydrofolate Reductase, subunit A"/>
    <property type="match status" value="1"/>
</dbReference>